<dbReference type="InterPro" id="IPR004274">
    <property type="entry name" value="FCP1_dom"/>
</dbReference>
<dbReference type="InterPro" id="IPR036412">
    <property type="entry name" value="HAD-like_sf"/>
</dbReference>
<feature type="region of interest" description="Disordered" evidence="10">
    <location>
        <begin position="444"/>
        <end position="533"/>
    </location>
</feature>
<dbReference type="PANTHER" id="PTHR23081">
    <property type="entry name" value="RNA POLYMERASE II CTD PHOSPHATASE"/>
    <property type="match status" value="1"/>
</dbReference>
<evidence type="ECO:0000256" key="8">
    <source>
        <dbReference type="ARBA" id="ARBA00048336"/>
    </source>
</evidence>
<dbReference type="Gene3D" id="3.40.50.10190">
    <property type="entry name" value="BRCT domain"/>
    <property type="match status" value="1"/>
</dbReference>
<evidence type="ECO:0000313" key="13">
    <source>
        <dbReference type="EMBL" id="KAK9892205.1"/>
    </source>
</evidence>
<dbReference type="SUPFAM" id="SSF56784">
    <property type="entry name" value="HAD-like"/>
    <property type="match status" value="1"/>
</dbReference>
<evidence type="ECO:0000256" key="10">
    <source>
        <dbReference type="SAM" id="MobiDB-lite"/>
    </source>
</evidence>
<comment type="catalytic activity">
    <reaction evidence="8 9">
        <text>O-phospho-L-threonyl-[protein] + H2O = L-threonyl-[protein] + phosphate</text>
        <dbReference type="Rhea" id="RHEA:47004"/>
        <dbReference type="Rhea" id="RHEA-COMP:11060"/>
        <dbReference type="Rhea" id="RHEA-COMP:11605"/>
        <dbReference type="ChEBI" id="CHEBI:15377"/>
        <dbReference type="ChEBI" id="CHEBI:30013"/>
        <dbReference type="ChEBI" id="CHEBI:43474"/>
        <dbReference type="ChEBI" id="CHEBI:61977"/>
        <dbReference type="EC" id="3.1.3.16"/>
    </reaction>
</comment>
<evidence type="ECO:0000256" key="4">
    <source>
        <dbReference type="ARBA" id="ARBA00022912"/>
    </source>
</evidence>
<evidence type="ECO:0000313" key="14">
    <source>
        <dbReference type="Proteomes" id="UP001431783"/>
    </source>
</evidence>
<reference evidence="13 14" key="1">
    <citation type="submission" date="2023-03" db="EMBL/GenBank/DDBJ databases">
        <title>Genome insight into feeding habits of ladybird beetles.</title>
        <authorList>
            <person name="Li H.-S."/>
            <person name="Huang Y.-H."/>
            <person name="Pang H."/>
        </authorList>
    </citation>
    <scope>NUCLEOTIDE SEQUENCE [LARGE SCALE GENOMIC DNA]</scope>
    <source>
        <strain evidence="13">SYSU_2023b</strain>
        <tissue evidence="13">Whole body</tissue>
    </source>
</reference>
<dbReference type="CDD" id="cd07521">
    <property type="entry name" value="HAD_FCP1-like"/>
    <property type="match status" value="1"/>
</dbReference>
<evidence type="ECO:0000256" key="1">
    <source>
        <dbReference type="ARBA" id="ARBA00004123"/>
    </source>
</evidence>
<dbReference type="Pfam" id="PF03031">
    <property type="entry name" value="NIF"/>
    <property type="match status" value="1"/>
</dbReference>
<evidence type="ECO:0000256" key="2">
    <source>
        <dbReference type="ARBA" id="ARBA00013081"/>
    </source>
</evidence>
<comment type="function">
    <text evidence="9">This promotes the activity of RNA polymerase II.</text>
</comment>
<dbReference type="PROSITE" id="PS50172">
    <property type="entry name" value="BRCT"/>
    <property type="match status" value="1"/>
</dbReference>
<keyword evidence="3 9" id="KW-0378">Hydrolase</keyword>
<dbReference type="SMART" id="SM00292">
    <property type="entry name" value="BRCT"/>
    <property type="match status" value="1"/>
</dbReference>
<dbReference type="Gene3D" id="1.10.287.10">
    <property type="entry name" value="S15/NS1, RNA-binding"/>
    <property type="match status" value="1"/>
</dbReference>
<dbReference type="InterPro" id="IPR011947">
    <property type="entry name" value="FCP1_euk"/>
</dbReference>
<dbReference type="Proteomes" id="UP001431783">
    <property type="component" value="Unassembled WGS sequence"/>
</dbReference>
<feature type="domain" description="BRCT" evidence="11">
    <location>
        <begin position="586"/>
        <end position="679"/>
    </location>
</feature>
<dbReference type="SMART" id="SM00577">
    <property type="entry name" value="CPDc"/>
    <property type="match status" value="1"/>
</dbReference>
<evidence type="ECO:0000259" key="12">
    <source>
        <dbReference type="PROSITE" id="PS50969"/>
    </source>
</evidence>
<evidence type="ECO:0000256" key="6">
    <source>
        <dbReference type="ARBA" id="ARBA00040602"/>
    </source>
</evidence>
<comment type="subcellular location">
    <subcellularLocation>
        <location evidence="1 9">Nucleus</location>
    </subcellularLocation>
</comment>
<evidence type="ECO:0000256" key="3">
    <source>
        <dbReference type="ARBA" id="ARBA00022801"/>
    </source>
</evidence>
<keyword evidence="4" id="KW-0904">Protein phosphatase</keyword>
<dbReference type="EC" id="3.1.3.16" evidence="2 9"/>
<feature type="region of interest" description="Disordered" evidence="10">
    <location>
        <begin position="375"/>
        <end position="419"/>
    </location>
</feature>
<name>A0AAW1VI77_9CUCU</name>
<feature type="compositionally biased region" description="Polar residues" evidence="10">
    <location>
        <begin position="459"/>
        <end position="473"/>
    </location>
</feature>
<dbReference type="AlphaFoldDB" id="A0AAW1VI77"/>
<dbReference type="NCBIfam" id="TIGR02250">
    <property type="entry name" value="FCP1_euk"/>
    <property type="match status" value="1"/>
</dbReference>
<feature type="compositionally biased region" description="Polar residues" evidence="10">
    <location>
        <begin position="375"/>
        <end position="387"/>
    </location>
</feature>
<dbReference type="InterPro" id="IPR039189">
    <property type="entry name" value="Fcp1"/>
</dbReference>
<comment type="catalytic activity">
    <reaction evidence="7 9">
        <text>O-phospho-L-seryl-[protein] + H2O = L-seryl-[protein] + phosphate</text>
        <dbReference type="Rhea" id="RHEA:20629"/>
        <dbReference type="Rhea" id="RHEA-COMP:9863"/>
        <dbReference type="Rhea" id="RHEA-COMP:11604"/>
        <dbReference type="ChEBI" id="CHEBI:15377"/>
        <dbReference type="ChEBI" id="CHEBI:29999"/>
        <dbReference type="ChEBI" id="CHEBI:43474"/>
        <dbReference type="ChEBI" id="CHEBI:83421"/>
        <dbReference type="EC" id="3.1.3.16"/>
    </reaction>
</comment>
<sequence>MTRNVKLLISEKMAEGVVCISHRQNKPIKVLKWKVREGTTVSFGRIIFLYNFNEDSKNIQLKLKCKKAGTIKRILIPEGAIARYGDSLYELEPCKHPTVMHDMCAECGADLRKEDNIEAVASVPMVHAIPDLKVSEEQAKIIGKADSEMLLRDRKLVLLVDLDQTLIHTTNDNIPANIKDVYHFQLYGPQSPWYHTRLRPGTHQFLENIFSLFELHICTFGTRNYAHTIAMFLDKDQKLFSNRILSRDECFDATSKKANLKALFPCGDNLVCIIDDREDVWSNALNLIHVKPYHFFRHTGDINAPPGLDKHEEDERSGVDLTHITVKKSEVENKNGLNNEIKNNSDSLTECNEQKNEVKDQKVTNEDVIGQTQVVDDESVNSNNMDTVTGKDISSCEKSNNSNGKKNDNKKPEESIDNAETQKVALETFNEVCENAEIENSKQINISNGDTTKNEEKTNQNLVNKDANNLKVNSRNEDENSKINENPRDETVNNLRVNNSKENENIGANQNPLVDKEDSPRVNKSNKGEHKTMKNSDNGFIEIEDEDSYLLYLESILKQIHEAFYKRYDVMQSGGVPDLKQVIPEVKSRVLKGTKLCFSGLVPTHLKLEQSKAFLIAKSLGAEVTQDLEDDTTHLVAVRPGTAKVNVGKRKKNLKIVTPDWLWCCAERWEHAEENIFPLNNKGSKNRHPPPHCHSPEHSPEYPIHSNPALRKRTPSGRFMDTINPLMSFSSADIADMDKEVEDILDDESESSEDDCKTEKLEIDKALPDESSNSSASSSSQESLTSDRPRGYKRNHDKVKFGDVEENLNNSDEELPSTKFRRGESLEDMEEWESQDTENSLDAQDEVDDGEWNMMGAALEREFLSND</sequence>
<evidence type="ECO:0000256" key="5">
    <source>
        <dbReference type="ARBA" id="ARBA00023242"/>
    </source>
</evidence>
<feature type="compositionally biased region" description="Basic and acidic residues" evidence="10">
    <location>
        <begin position="474"/>
        <end position="491"/>
    </location>
</feature>
<feature type="region of interest" description="Disordered" evidence="10">
    <location>
        <begin position="764"/>
        <end position="850"/>
    </location>
</feature>
<evidence type="ECO:0000259" key="11">
    <source>
        <dbReference type="PROSITE" id="PS50172"/>
    </source>
</evidence>
<feature type="domain" description="FCP1 homology" evidence="12">
    <location>
        <begin position="151"/>
        <end position="315"/>
    </location>
</feature>
<keyword evidence="5 9" id="KW-0539">Nucleus</keyword>
<organism evidence="13 14">
    <name type="scientific">Henosepilachna vigintioctopunctata</name>
    <dbReference type="NCBI Taxonomy" id="420089"/>
    <lineage>
        <taxon>Eukaryota</taxon>
        <taxon>Metazoa</taxon>
        <taxon>Ecdysozoa</taxon>
        <taxon>Arthropoda</taxon>
        <taxon>Hexapoda</taxon>
        <taxon>Insecta</taxon>
        <taxon>Pterygota</taxon>
        <taxon>Neoptera</taxon>
        <taxon>Endopterygota</taxon>
        <taxon>Coleoptera</taxon>
        <taxon>Polyphaga</taxon>
        <taxon>Cucujiformia</taxon>
        <taxon>Coccinelloidea</taxon>
        <taxon>Coccinellidae</taxon>
        <taxon>Epilachninae</taxon>
        <taxon>Epilachnini</taxon>
        <taxon>Henosepilachna</taxon>
    </lineage>
</organism>
<dbReference type="PROSITE" id="PS50969">
    <property type="entry name" value="FCP1"/>
    <property type="match status" value="1"/>
</dbReference>
<dbReference type="FunFam" id="3.40.50.10190:FF:000007">
    <property type="entry name" value="RNA polymerase II subunit A C-terminal domain phosphatase"/>
    <property type="match status" value="1"/>
</dbReference>
<feature type="compositionally biased region" description="Low complexity" evidence="10">
    <location>
        <begin position="771"/>
        <end position="784"/>
    </location>
</feature>
<dbReference type="Gene3D" id="2.40.50.100">
    <property type="match status" value="1"/>
</dbReference>
<dbReference type="CDD" id="cd17729">
    <property type="entry name" value="BRCT_CTDP1"/>
    <property type="match status" value="1"/>
</dbReference>
<dbReference type="Gene3D" id="3.40.50.1000">
    <property type="entry name" value="HAD superfamily/HAD-like"/>
    <property type="match status" value="1"/>
</dbReference>
<dbReference type="EMBL" id="JARQZJ010000133">
    <property type="protein sequence ID" value="KAK9892205.1"/>
    <property type="molecule type" value="Genomic_DNA"/>
</dbReference>
<proteinExistence type="predicted"/>
<evidence type="ECO:0000256" key="7">
    <source>
        <dbReference type="ARBA" id="ARBA00047761"/>
    </source>
</evidence>
<accession>A0AAW1VI77</accession>
<dbReference type="SUPFAM" id="SSF51230">
    <property type="entry name" value="Single hybrid motif"/>
    <property type="match status" value="1"/>
</dbReference>
<keyword evidence="14" id="KW-1185">Reference proteome</keyword>
<dbReference type="InterPro" id="IPR036420">
    <property type="entry name" value="BRCT_dom_sf"/>
</dbReference>
<dbReference type="SUPFAM" id="SSF52113">
    <property type="entry name" value="BRCT domain"/>
    <property type="match status" value="1"/>
</dbReference>
<dbReference type="InterPro" id="IPR001357">
    <property type="entry name" value="BRCT_dom"/>
</dbReference>
<feature type="compositionally biased region" description="Basic and acidic residues" evidence="10">
    <location>
        <begin position="405"/>
        <end position="414"/>
    </location>
</feature>
<dbReference type="InterPro" id="IPR011053">
    <property type="entry name" value="Single_hybrid_motif"/>
</dbReference>
<gene>
    <name evidence="13" type="ORF">WA026_019010</name>
</gene>
<protein>
    <recommendedName>
        <fullName evidence="6 9">RNA polymerase II subunit A C-terminal domain phosphatase</fullName>
        <ecNumber evidence="2 9">3.1.3.16</ecNumber>
    </recommendedName>
</protein>
<dbReference type="FunFam" id="3.40.50.1000:FF:000040">
    <property type="entry name" value="RNA polymerase II subunit A C-terminal domain phosphatase"/>
    <property type="match status" value="1"/>
</dbReference>
<dbReference type="GO" id="GO:0008420">
    <property type="term" value="F:RNA polymerase II CTD heptapeptide repeat phosphatase activity"/>
    <property type="evidence" value="ECO:0007669"/>
    <property type="project" value="UniProtKB-UniRule"/>
</dbReference>
<dbReference type="Pfam" id="PF00533">
    <property type="entry name" value="BRCT"/>
    <property type="match status" value="1"/>
</dbReference>
<dbReference type="PANTHER" id="PTHR23081:SF36">
    <property type="entry name" value="RNA POLYMERASE II SUBUNIT A C-TERMINAL DOMAIN PHOSPHATASE"/>
    <property type="match status" value="1"/>
</dbReference>
<dbReference type="InterPro" id="IPR023214">
    <property type="entry name" value="HAD_sf"/>
</dbReference>
<comment type="caution">
    <text evidence="13">The sequence shown here is derived from an EMBL/GenBank/DDBJ whole genome shotgun (WGS) entry which is preliminary data.</text>
</comment>
<evidence type="ECO:0000256" key="9">
    <source>
        <dbReference type="RuleBase" id="RU366066"/>
    </source>
</evidence>
<feature type="compositionally biased region" description="Acidic residues" evidence="10">
    <location>
        <begin position="826"/>
        <end position="836"/>
    </location>
</feature>
<feature type="region of interest" description="Disordered" evidence="10">
    <location>
        <begin position="680"/>
        <end position="722"/>
    </location>
</feature>
<dbReference type="GO" id="GO:0005634">
    <property type="term" value="C:nucleus"/>
    <property type="evidence" value="ECO:0007669"/>
    <property type="project" value="UniProtKB-SubCell"/>
</dbReference>
<feature type="compositionally biased region" description="Basic and acidic residues" evidence="10">
    <location>
        <begin position="514"/>
        <end position="533"/>
    </location>
</feature>